<evidence type="ECO:0000256" key="5">
    <source>
        <dbReference type="SAM" id="SignalP"/>
    </source>
</evidence>
<feature type="binding site" evidence="3">
    <location>
        <position position="169"/>
    </location>
    <ligand>
        <name>Mn(2+)</name>
        <dbReference type="ChEBI" id="CHEBI:29035"/>
        <label>1</label>
    </ligand>
</feature>
<evidence type="ECO:0000256" key="3">
    <source>
        <dbReference type="PIRSR" id="PIRSR617774-2"/>
    </source>
</evidence>
<dbReference type="NCBIfam" id="TIGR03404">
    <property type="entry name" value="bicupin_oxalic"/>
    <property type="match status" value="1"/>
</dbReference>
<feature type="binding site" evidence="3">
    <location>
        <position position="175"/>
    </location>
    <ligand>
        <name>Mn(2+)</name>
        <dbReference type="ChEBI" id="CHEBI:29035"/>
        <label>1</label>
    </ligand>
</feature>
<dbReference type="InterPro" id="IPR011051">
    <property type="entry name" value="RmlC_Cupin_sf"/>
</dbReference>
<evidence type="ECO:0000313" key="7">
    <source>
        <dbReference type="EMBL" id="CDM33128.1"/>
    </source>
</evidence>
<feature type="active site" description="Proton donor" evidence="2">
    <location>
        <position position="428"/>
    </location>
</feature>
<dbReference type="SMART" id="SM00835">
    <property type="entry name" value="Cupin_1"/>
    <property type="match status" value="2"/>
</dbReference>
<feature type="binding site" evidence="3">
    <location>
        <position position="171"/>
    </location>
    <ligand>
        <name>Mn(2+)</name>
        <dbReference type="ChEBI" id="CHEBI:29035"/>
        <label>1</label>
    </ligand>
</feature>
<dbReference type="CDD" id="cd20305">
    <property type="entry name" value="cupin_OxDC_C"/>
    <property type="match status" value="1"/>
</dbReference>
<dbReference type="GO" id="GO:0033609">
    <property type="term" value="P:oxalate metabolic process"/>
    <property type="evidence" value="ECO:0007669"/>
    <property type="project" value="InterPro"/>
</dbReference>
<reference evidence="7" key="1">
    <citation type="journal article" date="2014" name="Nat. Commun.">
        <title>Multiple recent horizontal transfers of a large genomic region in cheese making fungi.</title>
        <authorList>
            <person name="Cheeseman K."/>
            <person name="Ropars J."/>
            <person name="Renault P."/>
            <person name="Dupont J."/>
            <person name="Gouzy J."/>
            <person name="Branca A."/>
            <person name="Abraham A.L."/>
            <person name="Ceppi M."/>
            <person name="Conseiller E."/>
            <person name="Debuchy R."/>
            <person name="Malagnac F."/>
            <person name="Goarin A."/>
            <person name="Silar P."/>
            <person name="Lacoste S."/>
            <person name="Sallet E."/>
            <person name="Bensimon A."/>
            <person name="Giraud T."/>
            <person name="Brygoo Y."/>
        </authorList>
    </citation>
    <scope>NUCLEOTIDE SEQUENCE [LARGE SCALE GENOMIC DNA]</scope>
    <source>
        <strain evidence="7">FM164</strain>
    </source>
</reference>
<comment type="cofactor">
    <cofactor evidence="3">
        <name>Mn(2+)</name>
        <dbReference type="ChEBI" id="CHEBI:29035"/>
    </cofactor>
    <text evidence="3">Binds 2 manganese ions per subunit.</text>
</comment>
<gene>
    <name evidence="7" type="ORF">PROQFM164_S02g003280</name>
</gene>
<feature type="region of interest" description="Disordered" evidence="4">
    <location>
        <begin position="20"/>
        <end position="95"/>
    </location>
</feature>
<keyword evidence="3" id="KW-0464">Manganese</keyword>
<feature type="binding site" evidence="3">
    <location>
        <position position="375"/>
    </location>
    <ligand>
        <name>Mn(2+)</name>
        <dbReference type="ChEBI" id="CHEBI:29035"/>
        <label>2</label>
    </ligand>
</feature>
<name>W6Q8Y4_PENRF</name>
<dbReference type="STRING" id="1365484.W6Q8Y4"/>
<dbReference type="OrthoDB" id="10263073at2759"/>
<evidence type="ECO:0000256" key="4">
    <source>
        <dbReference type="SAM" id="MobiDB-lite"/>
    </source>
</evidence>
<sequence>MKFQLFVTLLPAVLPLVHGIPARRDTPNPGLRGSDSLVGHSSSNKGGSDSPPDIKYTLVPGQTEDPNIGPYLDFEKADNPQPIRGSAGADDPGPRNYYYDRINSDKLAPPGTDHGQTINAQWPMGLSHNRLGSDGAGWARQENINVMPDATLMAGVDMRLAPAGYRELHWHVAAEWSLVLNGSCRIQAVNENGETFIDDLTAGDVWFFPPGVPHSIQALDDGVEFLLVFDDGGFNEDNTFLATEVFLHTPVKKSRSYTKEIQLLTHTQREVLSKNFGVDVSAFDKLPADELYIFKGTPAPADIEKQNVTTTAGIIPRAQSYSYHFSEQPAHEVAGGSVKIVDPLTFPIASNFSAAVVTVHPGGMREIHWHPTSDEWTFFISGQGRATLFTAPNAATTFDYAGGDVGYFPKSNSHYIENTGDEDLVFVEVLQAPQFTDMALGQWIASTPKQIVADTLNLSEDVLSSIKTEKQYVVAGPSS</sequence>
<feature type="binding site" evidence="3">
    <location>
        <position position="370"/>
    </location>
    <ligand>
        <name>Mn(2+)</name>
        <dbReference type="ChEBI" id="CHEBI:29035"/>
        <label>2</label>
    </ligand>
</feature>
<dbReference type="Pfam" id="PF00190">
    <property type="entry name" value="Cupin_1"/>
    <property type="match status" value="2"/>
</dbReference>
<evidence type="ECO:0000259" key="6">
    <source>
        <dbReference type="SMART" id="SM00835"/>
    </source>
</evidence>
<dbReference type="EMBL" id="HG792016">
    <property type="protein sequence ID" value="CDM33128.1"/>
    <property type="molecule type" value="Genomic_DNA"/>
</dbReference>
<dbReference type="InterPro" id="IPR051610">
    <property type="entry name" value="GPI/OXD"/>
</dbReference>
<evidence type="ECO:0000256" key="1">
    <source>
        <dbReference type="ARBA" id="ARBA00022723"/>
    </source>
</evidence>
<evidence type="ECO:0000256" key="2">
    <source>
        <dbReference type="PIRSR" id="PIRSR617774-1"/>
    </source>
</evidence>
<evidence type="ECO:0000313" key="8">
    <source>
        <dbReference type="Proteomes" id="UP000030686"/>
    </source>
</evidence>
<dbReference type="InterPro" id="IPR014710">
    <property type="entry name" value="RmlC-like_jellyroll"/>
</dbReference>
<dbReference type="Gene3D" id="2.60.120.10">
    <property type="entry name" value="Jelly Rolls"/>
    <property type="match status" value="2"/>
</dbReference>
<keyword evidence="5" id="KW-0732">Signal</keyword>
<dbReference type="PANTHER" id="PTHR35848:SF9">
    <property type="entry name" value="SLL1358 PROTEIN"/>
    <property type="match status" value="1"/>
</dbReference>
<keyword evidence="8" id="KW-1185">Reference proteome</keyword>
<dbReference type="Proteomes" id="UP000030686">
    <property type="component" value="Unassembled WGS sequence"/>
</dbReference>
<dbReference type="SUPFAM" id="SSF51182">
    <property type="entry name" value="RmlC-like cupins"/>
    <property type="match status" value="1"/>
</dbReference>
<organism evidence="7 8">
    <name type="scientific">Penicillium roqueforti (strain FM164)</name>
    <dbReference type="NCBI Taxonomy" id="1365484"/>
    <lineage>
        <taxon>Eukaryota</taxon>
        <taxon>Fungi</taxon>
        <taxon>Dikarya</taxon>
        <taxon>Ascomycota</taxon>
        <taxon>Pezizomycotina</taxon>
        <taxon>Eurotiomycetes</taxon>
        <taxon>Eurotiomycetidae</taxon>
        <taxon>Eurotiales</taxon>
        <taxon>Aspergillaceae</taxon>
        <taxon>Penicillium</taxon>
    </lineage>
</organism>
<feature type="chain" id="PRO_5004881860" evidence="5">
    <location>
        <begin position="20"/>
        <end position="479"/>
    </location>
</feature>
<protein>
    <submittedName>
        <fullName evidence="7">Bicupin, oxalate decarboxylase/oxidase</fullName>
    </submittedName>
</protein>
<proteinExistence type="predicted"/>
<dbReference type="CDD" id="cd20304">
    <property type="entry name" value="cupin_OxDC_N"/>
    <property type="match status" value="1"/>
</dbReference>
<dbReference type="PANTHER" id="PTHR35848">
    <property type="entry name" value="OXALATE-BINDING PROTEIN"/>
    <property type="match status" value="1"/>
</dbReference>
<dbReference type="AlphaFoldDB" id="W6Q8Y4"/>
<feature type="signal peptide" evidence="5">
    <location>
        <begin position="1"/>
        <end position="19"/>
    </location>
</feature>
<accession>W6Q8Y4</accession>
<dbReference type="OMA" id="HWHPNND"/>
<feature type="binding site" evidence="3">
    <location>
        <position position="414"/>
    </location>
    <ligand>
        <name>Mn(2+)</name>
        <dbReference type="ChEBI" id="CHEBI:29035"/>
        <label>2</label>
    </ligand>
</feature>
<feature type="binding site" evidence="3">
    <location>
        <position position="214"/>
    </location>
    <ligand>
        <name>Mn(2+)</name>
        <dbReference type="ChEBI" id="CHEBI:29035"/>
        <label>1</label>
    </ligand>
</feature>
<dbReference type="InterPro" id="IPR006045">
    <property type="entry name" value="Cupin_1"/>
</dbReference>
<dbReference type="GO" id="GO:0046872">
    <property type="term" value="F:metal ion binding"/>
    <property type="evidence" value="ECO:0007669"/>
    <property type="project" value="UniProtKB-KW"/>
</dbReference>
<feature type="domain" description="Cupin type-1" evidence="6">
    <location>
        <begin position="323"/>
        <end position="464"/>
    </location>
</feature>
<feature type="domain" description="Cupin type-1" evidence="6">
    <location>
        <begin position="129"/>
        <end position="284"/>
    </location>
</feature>
<keyword evidence="1 3" id="KW-0479">Metal-binding</keyword>
<dbReference type="InterPro" id="IPR017774">
    <property type="entry name" value="Bicupin_oxalate_deCO2ase/Oxase"/>
</dbReference>
<feature type="binding site" evidence="3">
    <location>
        <position position="368"/>
    </location>
    <ligand>
        <name>Mn(2+)</name>
        <dbReference type="ChEBI" id="CHEBI:29035"/>
        <label>2</label>
    </ligand>
</feature>